<evidence type="ECO:0000313" key="2">
    <source>
        <dbReference type="Proteomes" id="UP000481043"/>
    </source>
</evidence>
<comment type="caution">
    <text evidence="1">The sequence shown here is derived from an EMBL/GenBank/DDBJ whole genome shotgun (WGS) entry which is preliminary data.</text>
</comment>
<protein>
    <recommendedName>
        <fullName evidence="3">DUF2642 domain-containing protein</fullName>
    </recommendedName>
</protein>
<dbReference type="Proteomes" id="UP000481043">
    <property type="component" value="Unassembled WGS sequence"/>
</dbReference>
<keyword evidence="2" id="KW-1185">Reference proteome</keyword>
<proteinExistence type="predicted"/>
<dbReference type="AlphaFoldDB" id="A0A6M0Q2P5"/>
<accession>A0A6M0Q2P5</accession>
<gene>
    <name evidence="1" type="ORF">G4D63_02430</name>
</gene>
<name>A0A6M0Q2P5_9BACI</name>
<dbReference type="EMBL" id="JAAIWM010000001">
    <property type="protein sequence ID" value="NEY70587.1"/>
    <property type="molecule type" value="Genomic_DNA"/>
</dbReference>
<evidence type="ECO:0000313" key="1">
    <source>
        <dbReference type="EMBL" id="NEY70587.1"/>
    </source>
</evidence>
<organism evidence="1 2">
    <name type="scientific">Bacillus mesophilus</name>
    <dbReference type="NCBI Taxonomy" id="1808955"/>
    <lineage>
        <taxon>Bacteria</taxon>
        <taxon>Bacillati</taxon>
        <taxon>Bacillota</taxon>
        <taxon>Bacilli</taxon>
        <taxon>Bacillales</taxon>
        <taxon>Bacillaceae</taxon>
        <taxon>Bacillus</taxon>
    </lineage>
</organism>
<reference evidence="1 2" key="1">
    <citation type="submission" date="2020-02" db="EMBL/GenBank/DDBJ databases">
        <title>Bacillus aquiflavi sp. nov., isolated from yellow water of strong flavor Chinese baijiu in Yibin region of China.</title>
        <authorList>
            <person name="Xie J."/>
        </authorList>
    </citation>
    <scope>NUCLEOTIDE SEQUENCE [LARGE SCALE GENOMIC DNA]</scope>
    <source>
        <strain evidence="1 2">SA4</strain>
    </source>
</reference>
<dbReference type="RefSeq" id="WP_163177327.1">
    <property type="nucleotide sequence ID" value="NZ_JAAIWM010000001.1"/>
</dbReference>
<sequence>MSHLGNNQSFSSVNEIHGEAMIQHFIDGIGRKVFVLMPSFPFLFIGTIVDVINDLVEIDVETTHYAQLENRLWHIHIHNIEVFYIERDDGPTIPELTNG</sequence>
<evidence type="ECO:0008006" key="3">
    <source>
        <dbReference type="Google" id="ProtNLM"/>
    </source>
</evidence>